<keyword evidence="2" id="KW-0812">Transmembrane</keyword>
<evidence type="ECO:0000256" key="2">
    <source>
        <dbReference type="SAM" id="Phobius"/>
    </source>
</evidence>
<sequence>MSTHTAHPAHPAGTTTQEGGRVTDPSRPMRWAAGIALLAAPLLWSAGMVTSPEQASMADADYVSSLARNLTQTEVSALFLHYGNLFIGLGILAAPTLVRGRRGSRLVVVGSLLAALGFTNVSGMILSDWWNMSIGTLLPIDQAAEVFAMFKASDLLWIWNGTEMLSLVGPLLLLAGLARSGVLGWYTLALMVGGVAGLMFIPVSLPWATAIAVLVGFSPFALVGLRIVQRLRVAG</sequence>
<keyword evidence="2" id="KW-1133">Transmembrane helix</keyword>
<organism evidence="3 4">
    <name type="scientific">Nocardioides iriomotensis</name>
    <dbReference type="NCBI Taxonomy" id="715784"/>
    <lineage>
        <taxon>Bacteria</taxon>
        <taxon>Bacillati</taxon>
        <taxon>Actinomycetota</taxon>
        <taxon>Actinomycetes</taxon>
        <taxon>Propionibacteriales</taxon>
        <taxon>Nocardioidaceae</taxon>
        <taxon>Nocardioides</taxon>
    </lineage>
</organism>
<dbReference type="EMBL" id="SDPU01000035">
    <property type="protein sequence ID" value="RYU09349.1"/>
    <property type="molecule type" value="Genomic_DNA"/>
</dbReference>
<comment type="caution">
    <text evidence="3">The sequence shown here is derived from an EMBL/GenBank/DDBJ whole genome shotgun (WGS) entry which is preliminary data.</text>
</comment>
<proteinExistence type="predicted"/>
<feature type="transmembrane region" description="Helical" evidence="2">
    <location>
        <begin position="156"/>
        <end position="175"/>
    </location>
</feature>
<evidence type="ECO:0000313" key="4">
    <source>
        <dbReference type="Proteomes" id="UP000291189"/>
    </source>
</evidence>
<feature type="compositionally biased region" description="Low complexity" evidence="1">
    <location>
        <begin position="1"/>
        <end position="16"/>
    </location>
</feature>
<gene>
    <name evidence="3" type="ORF">ETU37_19940</name>
</gene>
<dbReference type="OrthoDB" id="3828896at2"/>
<feature type="transmembrane region" description="Helical" evidence="2">
    <location>
        <begin position="106"/>
        <end position="126"/>
    </location>
</feature>
<feature type="region of interest" description="Disordered" evidence="1">
    <location>
        <begin position="1"/>
        <end position="25"/>
    </location>
</feature>
<feature type="transmembrane region" description="Helical" evidence="2">
    <location>
        <begin position="31"/>
        <end position="49"/>
    </location>
</feature>
<reference evidence="3 4" key="1">
    <citation type="submission" date="2019-01" db="EMBL/GenBank/DDBJ databases">
        <title>Nocardioides guangzhouensis sp. nov., an actinobacterium isolated from soil.</title>
        <authorList>
            <person name="Fu Y."/>
            <person name="Cai Y."/>
            <person name="Lin Z."/>
            <person name="Chen P."/>
        </authorList>
    </citation>
    <scope>NUCLEOTIDE SEQUENCE [LARGE SCALE GENOMIC DNA]</scope>
    <source>
        <strain evidence="3 4">NBRC 105384</strain>
    </source>
</reference>
<keyword evidence="4" id="KW-1185">Reference proteome</keyword>
<evidence type="ECO:0008006" key="5">
    <source>
        <dbReference type="Google" id="ProtNLM"/>
    </source>
</evidence>
<dbReference type="Proteomes" id="UP000291189">
    <property type="component" value="Unassembled WGS sequence"/>
</dbReference>
<feature type="transmembrane region" description="Helical" evidence="2">
    <location>
        <begin position="182"/>
        <end position="201"/>
    </location>
</feature>
<protein>
    <recommendedName>
        <fullName evidence="5">DUF4386 family protein</fullName>
    </recommendedName>
</protein>
<name>A0A4Q5IWW7_9ACTN</name>
<feature type="transmembrane region" description="Helical" evidence="2">
    <location>
        <begin position="75"/>
        <end position="94"/>
    </location>
</feature>
<evidence type="ECO:0000313" key="3">
    <source>
        <dbReference type="EMBL" id="RYU09349.1"/>
    </source>
</evidence>
<evidence type="ECO:0000256" key="1">
    <source>
        <dbReference type="SAM" id="MobiDB-lite"/>
    </source>
</evidence>
<accession>A0A4Q5IWW7</accession>
<dbReference type="AlphaFoldDB" id="A0A4Q5IWW7"/>
<keyword evidence="2" id="KW-0472">Membrane</keyword>
<feature type="transmembrane region" description="Helical" evidence="2">
    <location>
        <begin position="207"/>
        <end position="228"/>
    </location>
</feature>
<dbReference type="RefSeq" id="WP_129989114.1">
    <property type="nucleotide sequence ID" value="NZ_SDPU01000035.1"/>
</dbReference>